<evidence type="ECO:0000313" key="1">
    <source>
        <dbReference type="EMBL" id="MBO8427056.1"/>
    </source>
</evidence>
<evidence type="ECO:0000313" key="2">
    <source>
        <dbReference type="Proteomes" id="UP000823613"/>
    </source>
</evidence>
<name>A0A9D9GVU3_9BACL</name>
<gene>
    <name evidence="1" type="ORF">IAC58_00635</name>
</gene>
<organism evidence="1 2">
    <name type="scientific">Candidatus Onthovivens merdipullorum</name>
    <dbReference type="NCBI Taxonomy" id="2840889"/>
    <lineage>
        <taxon>Bacteria</taxon>
        <taxon>Bacillati</taxon>
        <taxon>Bacillota</taxon>
        <taxon>Bacilli</taxon>
        <taxon>Bacillales</taxon>
        <taxon>Candidatus Onthovivens</taxon>
    </lineage>
</organism>
<dbReference type="EMBL" id="JADIMY010000013">
    <property type="protein sequence ID" value="MBO8427056.1"/>
    <property type="molecule type" value="Genomic_DNA"/>
</dbReference>
<protein>
    <submittedName>
        <fullName evidence="1">Uncharacterized protein</fullName>
    </submittedName>
</protein>
<sequence>MINKTYFKKKYADKYGGYNLKSIVSKNGLYSYSFIIKNKTVSLINGYKFTISKIDLLKELNQNNIKVVKNKDNYKVYLKVRD</sequence>
<dbReference type="Proteomes" id="UP000823613">
    <property type="component" value="Unassembled WGS sequence"/>
</dbReference>
<comment type="caution">
    <text evidence="1">The sequence shown here is derived from an EMBL/GenBank/DDBJ whole genome shotgun (WGS) entry which is preliminary data.</text>
</comment>
<proteinExistence type="predicted"/>
<reference evidence="1" key="2">
    <citation type="journal article" date="2021" name="PeerJ">
        <title>Extensive microbial diversity within the chicken gut microbiome revealed by metagenomics and culture.</title>
        <authorList>
            <person name="Gilroy R."/>
            <person name="Ravi A."/>
            <person name="Getino M."/>
            <person name="Pursley I."/>
            <person name="Horton D.L."/>
            <person name="Alikhan N.F."/>
            <person name="Baker D."/>
            <person name="Gharbi K."/>
            <person name="Hall N."/>
            <person name="Watson M."/>
            <person name="Adriaenssens E.M."/>
            <person name="Foster-Nyarko E."/>
            <person name="Jarju S."/>
            <person name="Secka A."/>
            <person name="Antonio M."/>
            <person name="Oren A."/>
            <person name="Chaudhuri R.R."/>
            <person name="La Ragione R."/>
            <person name="Hildebrand F."/>
            <person name="Pallen M.J."/>
        </authorList>
    </citation>
    <scope>NUCLEOTIDE SEQUENCE</scope>
    <source>
        <strain evidence="1">11159</strain>
    </source>
</reference>
<dbReference type="AlphaFoldDB" id="A0A9D9GVU3"/>
<accession>A0A9D9GVU3</accession>
<reference evidence="1" key="1">
    <citation type="submission" date="2020-10" db="EMBL/GenBank/DDBJ databases">
        <authorList>
            <person name="Gilroy R."/>
        </authorList>
    </citation>
    <scope>NUCLEOTIDE SEQUENCE</scope>
    <source>
        <strain evidence="1">11159</strain>
    </source>
</reference>